<evidence type="ECO:0000256" key="3">
    <source>
        <dbReference type="PROSITE-ProRule" id="PRU00284"/>
    </source>
</evidence>
<comment type="similarity">
    <text evidence="2">Belongs to the methyl-accepting chemotaxis (MCP) protein family.</text>
</comment>
<protein>
    <submittedName>
        <fullName evidence="7">Methyl-accepting chemotaxis protein</fullName>
    </submittedName>
</protein>
<dbReference type="Pfam" id="PF22673">
    <property type="entry name" value="MCP-like_PDC_1"/>
    <property type="match status" value="1"/>
</dbReference>
<dbReference type="PROSITE" id="PS50885">
    <property type="entry name" value="HAMP"/>
    <property type="match status" value="1"/>
</dbReference>
<reference evidence="7 8" key="1">
    <citation type="submission" date="2019-10" db="EMBL/GenBank/DDBJ databases">
        <title>Alkaliphilus serpentinus sp. nov. and Alkaliphilus pronyensis sp. nov., two novel anaerobic alkaliphilic species isolated from the serpentinized-hosted hydrothermal field of the Prony Bay (New Caledonia).</title>
        <authorList>
            <person name="Postec A."/>
        </authorList>
    </citation>
    <scope>NUCLEOTIDE SEQUENCE [LARGE SCALE GENOMIC DNA]</scope>
    <source>
        <strain evidence="7 8">LacV</strain>
    </source>
</reference>
<feature type="transmembrane region" description="Helical" evidence="4">
    <location>
        <begin position="271"/>
        <end position="293"/>
    </location>
</feature>
<dbReference type="SUPFAM" id="SSF58104">
    <property type="entry name" value="Methyl-accepting chemotaxis protein (MCP) signaling domain"/>
    <property type="match status" value="1"/>
</dbReference>
<comment type="caution">
    <text evidence="7">The sequence shown here is derived from an EMBL/GenBank/DDBJ whole genome shotgun (WGS) entry which is preliminary data.</text>
</comment>
<accession>A0A6I0F9M9</accession>
<dbReference type="EMBL" id="WBZC01000023">
    <property type="protein sequence ID" value="KAB3535266.1"/>
    <property type="molecule type" value="Genomic_DNA"/>
</dbReference>
<keyword evidence="1 3" id="KW-0807">Transducer</keyword>
<dbReference type="GO" id="GO:0016020">
    <property type="term" value="C:membrane"/>
    <property type="evidence" value="ECO:0007669"/>
    <property type="project" value="InterPro"/>
</dbReference>
<proteinExistence type="inferred from homology"/>
<keyword evidence="4" id="KW-1133">Transmembrane helix</keyword>
<feature type="transmembrane region" description="Helical" evidence="4">
    <location>
        <begin position="7"/>
        <end position="28"/>
    </location>
</feature>
<keyword evidence="4" id="KW-0812">Transmembrane</keyword>
<dbReference type="RefSeq" id="WP_151860983.1">
    <property type="nucleotide sequence ID" value="NZ_WBZC01000023.1"/>
</dbReference>
<evidence type="ECO:0000256" key="4">
    <source>
        <dbReference type="SAM" id="Phobius"/>
    </source>
</evidence>
<dbReference type="PROSITE" id="PS50111">
    <property type="entry name" value="CHEMOTAXIS_TRANSDUC_2"/>
    <property type="match status" value="1"/>
</dbReference>
<dbReference type="OrthoDB" id="9762005at2"/>
<dbReference type="GO" id="GO:0007165">
    <property type="term" value="P:signal transduction"/>
    <property type="evidence" value="ECO:0007669"/>
    <property type="project" value="UniProtKB-KW"/>
</dbReference>
<dbReference type="Proteomes" id="UP000432715">
    <property type="component" value="Unassembled WGS sequence"/>
</dbReference>
<evidence type="ECO:0000313" key="8">
    <source>
        <dbReference type="Proteomes" id="UP000432715"/>
    </source>
</evidence>
<keyword evidence="4" id="KW-0472">Membrane</keyword>
<dbReference type="CDD" id="cd12913">
    <property type="entry name" value="PDC1_MCP_like"/>
    <property type="match status" value="1"/>
</dbReference>
<keyword evidence="8" id="KW-1185">Reference proteome</keyword>
<sequence>MKLKHKAMTLVGVLVAITIGIITIISIFDARSNEIQNNERYVNSELKVAASTVNDFLNESIKITEDLERVTRMAIINDTFDIDTFNALLKETLIEHERIYGIWMRLEDSKYVEPENIYTTSGAYNPYFYREGDQIQYTGLKEACWLENEVDGAFYYNAYNSGKIFVYEPIVWEIDGEDVEMITIAYPIIVNGKTEGAVAIDMTIDYINEYIGNLTIYDSGKFHLVYDGNFESNDFVDYESIDLAYEIGNPSDWKIYVNIPKKEMLDFTSELIKLSTIGVVGIILAVILIGIILNSILTPVTYMTNTLEKIADYNLKTDITDKALKYGKRKDEIGAMTRSIHKLERNFKDLIQSILDKAQHLASSSEELTATTNTSVQSAEEVAKAIDQIAKGAISQAEDTEKGAENASAMGELVNTDKLHREALNDSTRKIDILKEEGLDVLGDLVEKTQVTNIAINEIMDVIEKTSGSASAIETKSMNIKSIAEQTNLLALNASIEAARAGEVGRGFADVAEEIRKLAEESNAFTNEIDIIIQELTERTTLAVSKMKDVTRVVNDQTHGVKITNEKFDGIAKAIKTTIDVLEALNSSGHLMENKKNEIIGILENLSAISEENAAGTEEASASVLEQTRSMEEISSASEVLAELAEEMQEEISKFNI</sequence>
<organism evidence="7 8">
    <name type="scientific">Alkaliphilus pronyensis</name>
    <dbReference type="NCBI Taxonomy" id="1482732"/>
    <lineage>
        <taxon>Bacteria</taxon>
        <taxon>Bacillati</taxon>
        <taxon>Bacillota</taxon>
        <taxon>Clostridia</taxon>
        <taxon>Peptostreptococcales</taxon>
        <taxon>Natronincolaceae</taxon>
        <taxon>Alkaliphilus</taxon>
    </lineage>
</organism>
<dbReference type="PANTHER" id="PTHR32089:SF112">
    <property type="entry name" value="LYSOZYME-LIKE PROTEIN-RELATED"/>
    <property type="match status" value="1"/>
</dbReference>
<evidence type="ECO:0000313" key="7">
    <source>
        <dbReference type="EMBL" id="KAB3535266.1"/>
    </source>
</evidence>
<feature type="domain" description="Methyl-accepting transducer" evidence="5">
    <location>
        <begin position="371"/>
        <end position="628"/>
    </location>
</feature>
<evidence type="ECO:0000259" key="6">
    <source>
        <dbReference type="PROSITE" id="PS50885"/>
    </source>
</evidence>
<dbReference type="InterPro" id="IPR004089">
    <property type="entry name" value="MCPsignal_dom"/>
</dbReference>
<dbReference type="Pfam" id="PF00015">
    <property type="entry name" value="MCPsignal"/>
    <property type="match status" value="1"/>
</dbReference>
<name>A0A6I0F9M9_9FIRM</name>
<evidence type="ECO:0000256" key="1">
    <source>
        <dbReference type="ARBA" id="ARBA00023224"/>
    </source>
</evidence>
<dbReference type="InterPro" id="IPR003660">
    <property type="entry name" value="HAMP_dom"/>
</dbReference>
<dbReference type="Gene3D" id="1.10.287.950">
    <property type="entry name" value="Methyl-accepting chemotaxis protein"/>
    <property type="match status" value="1"/>
</dbReference>
<dbReference type="Gene3D" id="3.30.450.20">
    <property type="entry name" value="PAS domain"/>
    <property type="match status" value="1"/>
</dbReference>
<dbReference type="PANTHER" id="PTHR32089">
    <property type="entry name" value="METHYL-ACCEPTING CHEMOTAXIS PROTEIN MCPB"/>
    <property type="match status" value="1"/>
</dbReference>
<evidence type="ECO:0000259" key="5">
    <source>
        <dbReference type="PROSITE" id="PS50111"/>
    </source>
</evidence>
<dbReference type="AlphaFoldDB" id="A0A6I0F9M9"/>
<feature type="domain" description="HAMP" evidence="6">
    <location>
        <begin position="294"/>
        <end position="352"/>
    </location>
</feature>
<evidence type="ECO:0000256" key="2">
    <source>
        <dbReference type="ARBA" id="ARBA00029447"/>
    </source>
</evidence>
<dbReference type="SMART" id="SM00283">
    <property type="entry name" value="MA"/>
    <property type="match status" value="1"/>
</dbReference>
<gene>
    <name evidence="7" type="ORF">F8154_07445</name>
</gene>